<feature type="compositionally biased region" description="Low complexity" evidence="2">
    <location>
        <begin position="221"/>
        <end position="240"/>
    </location>
</feature>
<keyword evidence="4" id="KW-1185">Reference proteome</keyword>
<comment type="similarity">
    <text evidence="1">Belongs to the LOR family.</text>
</comment>
<protein>
    <recommendedName>
        <fullName evidence="5">Tubby C-terminal domain-containing protein</fullName>
    </recommendedName>
</protein>
<feature type="region of interest" description="Disordered" evidence="2">
    <location>
        <begin position="265"/>
        <end position="286"/>
    </location>
</feature>
<evidence type="ECO:0000256" key="1">
    <source>
        <dbReference type="ARBA" id="ARBA00005437"/>
    </source>
</evidence>
<accession>A0A1Y2EVI4</accession>
<dbReference type="InterPro" id="IPR007612">
    <property type="entry name" value="LOR"/>
</dbReference>
<comment type="caution">
    <text evidence="3">The sequence shown here is derived from an EMBL/GenBank/DDBJ whole genome shotgun (WGS) entry which is preliminary data.</text>
</comment>
<proteinExistence type="inferred from homology"/>
<dbReference type="AlphaFoldDB" id="A0A1Y2EVI4"/>
<dbReference type="Proteomes" id="UP000193920">
    <property type="component" value="Unassembled WGS sequence"/>
</dbReference>
<evidence type="ECO:0008006" key="5">
    <source>
        <dbReference type="Google" id="ProtNLM"/>
    </source>
</evidence>
<dbReference type="Pfam" id="PF04525">
    <property type="entry name" value="LOR"/>
    <property type="match status" value="1"/>
</dbReference>
<dbReference type="InterPro" id="IPR025659">
    <property type="entry name" value="Tubby-like_C"/>
</dbReference>
<feature type="region of interest" description="Disordered" evidence="2">
    <location>
        <begin position="212"/>
        <end position="240"/>
    </location>
</feature>
<evidence type="ECO:0000313" key="4">
    <source>
        <dbReference type="Proteomes" id="UP000193920"/>
    </source>
</evidence>
<dbReference type="EMBL" id="MCOG01000025">
    <property type="protein sequence ID" value="ORY75579.1"/>
    <property type="molecule type" value="Genomic_DNA"/>
</dbReference>
<name>A0A1Y2EVI4_9FUNG</name>
<dbReference type="OrthoDB" id="2121775at2759"/>
<sequence length="286" mass="33403">MGNSYSLKGQELQDIPNEIYLHDKTYVFNKRYTVNVKKDIIHGKKRYIFYDKTNNIYFLMFKPLPECKEVYLCDMRNRPVLNMKDNNEKKSSKIFIKDDNVRFRVKIKFGTDRVKVYFVNKANGKKEILQIKTNRKFTQIGVYYGILEDNAPLIAKFYLKDKDRDLLVTKEYNYIYEVAAGVDISFMAMLAIFLNRYRIYLAEKTTIYTSKEVDPHHRSTSSSDSVRSRNSNKSSKSSKLSLKDVKISNISTHTSSDIDSCYSFPRDADNKSSPSLHSKRISSIEI</sequence>
<organism evidence="3 4">
    <name type="scientific">Neocallimastix californiae</name>
    <dbReference type="NCBI Taxonomy" id="1754190"/>
    <lineage>
        <taxon>Eukaryota</taxon>
        <taxon>Fungi</taxon>
        <taxon>Fungi incertae sedis</taxon>
        <taxon>Chytridiomycota</taxon>
        <taxon>Chytridiomycota incertae sedis</taxon>
        <taxon>Neocallimastigomycetes</taxon>
        <taxon>Neocallimastigales</taxon>
        <taxon>Neocallimastigaceae</taxon>
        <taxon>Neocallimastix</taxon>
    </lineage>
</organism>
<gene>
    <name evidence="3" type="ORF">LY90DRAFT_665872</name>
</gene>
<dbReference type="Gene3D" id="2.40.160.200">
    <property type="entry name" value="LURP1-related"/>
    <property type="match status" value="1"/>
</dbReference>
<dbReference type="SUPFAM" id="SSF54518">
    <property type="entry name" value="Tubby C-terminal domain-like"/>
    <property type="match status" value="1"/>
</dbReference>
<evidence type="ECO:0000256" key="2">
    <source>
        <dbReference type="SAM" id="MobiDB-lite"/>
    </source>
</evidence>
<reference evidence="3 4" key="1">
    <citation type="submission" date="2016-08" db="EMBL/GenBank/DDBJ databases">
        <title>A Parts List for Fungal Cellulosomes Revealed by Comparative Genomics.</title>
        <authorList>
            <consortium name="DOE Joint Genome Institute"/>
            <person name="Haitjema C.H."/>
            <person name="Gilmore S.P."/>
            <person name="Henske J.K."/>
            <person name="Solomon K.V."/>
            <person name="De Groot R."/>
            <person name="Kuo A."/>
            <person name="Mondo S.J."/>
            <person name="Salamov A.A."/>
            <person name="Labutti K."/>
            <person name="Zhao Z."/>
            <person name="Chiniquy J."/>
            <person name="Barry K."/>
            <person name="Brewer H.M."/>
            <person name="Purvine S.O."/>
            <person name="Wright A.T."/>
            <person name="Boxma B."/>
            <person name="Van Alen T."/>
            <person name="Hackstein J.H."/>
            <person name="Baker S.E."/>
            <person name="Grigoriev I.V."/>
            <person name="O'Malley M.A."/>
        </authorList>
    </citation>
    <scope>NUCLEOTIDE SEQUENCE [LARGE SCALE GENOMIC DNA]</scope>
    <source>
        <strain evidence="3 4">G1</strain>
    </source>
</reference>
<dbReference type="InterPro" id="IPR038595">
    <property type="entry name" value="LOR_sf"/>
</dbReference>
<evidence type="ECO:0000313" key="3">
    <source>
        <dbReference type="EMBL" id="ORY75579.1"/>
    </source>
</evidence>